<feature type="region of interest" description="Disordered" evidence="1">
    <location>
        <begin position="1558"/>
        <end position="1580"/>
    </location>
</feature>
<feature type="compositionally biased region" description="Low complexity" evidence="1">
    <location>
        <begin position="599"/>
        <end position="613"/>
    </location>
</feature>
<dbReference type="PANTHER" id="PTHR16317">
    <property type="entry name" value="INTEGRIN ALPHA REPEAT DOMAIN-CONTAINING"/>
    <property type="match status" value="1"/>
</dbReference>
<feature type="compositionally biased region" description="Polar residues" evidence="1">
    <location>
        <begin position="1657"/>
        <end position="1677"/>
    </location>
</feature>
<feature type="region of interest" description="Disordered" evidence="1">
    <location>
        <begin position="779"/>
        <end position="801"/>
    </location>
</feature>
<dbReference type="Proteomes" id="UP000193922">
    <property type="component" value="Unassembled WGS sequence"/>
</dbReference>
<dbReference type="RefSeq" id="XP_040747165.1">
    <property type="nucleotide sequence ID" value="XM_040891145.1"/>
</dbReference>
<organism evidence="2 3">
    <name type="scientific">Linderina pennispora</name>
    <dbReference type="NCBI Taxonomy" id="61395"/>
    <lineage>
        <taxon>Eukaryota</taxon>
        <taxon>Fungi</taxon>
        <taxon>Fungi incertae sedis</taxon>
        <taxon>Zoopagomycota</taxon>
        <taxon>Kickxellomycotina</taxon>
        <taxon>Kickxellomycetes</taxon>
        <taxon>Kickxellales</taxon>
        <taxon>Kickxellaceae</taxon>
        <taxon>Linderina</taxon>
    </lineage>
</organism>
<feature type="region of interest" description="Disordered" evidence="1">
    <location>
        <begin position="1456"/>
        <end position="1476"/>
    </location>
</feature>
<keyword evidence="3" id="KW-1185">Reference proteome</keyword>
<feature type="region of interest" description="Disordered" evidence="1">
    <location>
        <begin position="1046"/>
        <end position="1069"/>
    </location>
</feature>
<feature type="region of interest" description="Disordered" evidence="1">
    <location>
        <begin position="150"/>
        <end position="172"/>
    </location>
</feature>
<dbReference type="PANTHER" id="PTHR16317:SF1">
    <property type="entry name" value="KICSTOR COMPLEX PROTEIN ITFG2"/>
    <property type="match status" value="1"/>
</dbReference>
<feature type="region of interest" description="Disordered" evidence="1">
    <location>
        <begin position="591"/>
        <end position="699"/>
    </location>
</feature>
<feature type="compositionally biased region" description="Polar residues" evidence="1">
    <location>
        <begin position="1460"/>
        <end position="1476"/>
    </location>
</feature>
<feature type="compositionally biased region" description="Low complexity" evidence="1">
    <location>
        <begin position="1158"/>
        <end position="1171"/>
    </location>
</feature>
<feature type="region of interest" description="Disordered" evidence="1">
    <location>
        <begin position="718"/>
        <end position="752"/>
    </location>
</feature>
<evidence type="ECO:0000313" key="2">
    <source>
        <dbReference type="EMBL" id="ORX73954.1"/>
    </source>
</evidence>
<dbReference type="InterPro" id="IPR031793">
    <property type="entry name" value="KICSTOR_ITFG2"/>
</dbReference>
<protein>
    <submittedName>
        <fullName evidence="2">Uncharacterized protein</fullName>
    </submittedName>
</protein>
<dbReference type="STRING" id="61395.A0A1Y1WLJ6"/>
<reference evidence="2 3" key="1">
    <citation type="submission" date="2016-07" db="EMBL/GenBank/DDBJ databases">
        <title>Pervasive Adenine N6-methylation of Active Genes in Fungi.</title>
        <authorList>
            <consortium name="DOE Joint Genome Institute"/>
            <person name="Mondo S.J."/>
            <person name="Dannebaum R.O."/>
            <person name="Kuo R.C."/>
            <person name="Labutti K."/>
            <person name="Haridas S."/>
            <person name="Kuo A."/>
            <person name="Salamov A."/>
            <person name="Ahrendt S.R."/>
            <person name="Lipzen A."/>
            <person name="Sullivan W."/>
            <person name="Andreopoulos W.B."/>
            <person name="Clum A."/>
            <person name="Lindquist E."/>
            <person name="Daum C."/>
            <person name="Ramamoorthy G.K."/>
            <person name="Gryganskyi A."/>
            <person name="Culley D."/>
            <person name="Magnuson J.K."/>
            <person name="James T.Y."/>
            <person name="O'Malley M.A."/>
            <person name="Stajich J.E."/>
            <person name="Spatafora J.W."/>
            <person name="Visel A."/>
            <person name="Grigoriev I.V."/>
        </authorList>
    </citation>
    <scope>NUCLEOTIDE SEQUENCE [LARGE SCALE GENOMIC DNA]</scope>
    <source>
        <strain evidence="2 3">ATCC 12442</strain>
    </source>
</reference>
<feature type="region of interest" description="Disordered" evidence="1">
    <location>
        <begin position="1158"/>
        <end position="1186"/>
    </location>
</feature>
<feature type="compositionally biased region" description="Polar residues" evidence="1">
    <location>
        <begin position="2006"/>
        <end position="2017"/>
    </location>
</feature>
<dbReference type="EMBL" id="MCFD01000001">
    <property type="protein sequence ID" value="ORX73954.1"/>
    <property type="molecule type" value="Genomic_DNA"/>
</dbReference>
<gene>
    <name evidence="2" type="ORF">DL89DRAFT_319621</name>
</gene>
<feature type="compositionally biased region" description="Low complexity" evidence="1">
    <location>
        <begin position="2050"/>
        <end position="2060"/>
    </location>
</feature>
<proteinExistence type="predicted"/>
<evidence type="ECO:0000313" key="3">
    <source>
        <dbReference type="Proteomes" id="UP000193922"/>
    </source>
</evidence>
<feature type="compositionally biased region" description="Polar residues" evidence="1">
    <location>
        <begin position="1767"/>
        <end position="1790"/>
    </location>
</feature>
<feature type="compositionally biased region" description="Low complexity" evidence="1">
    <location>
        <begin position="840"/>
        <end position="852"/>
    </location>
</feature>
<feature type="region of interest" description="Disordered" evidence="1">
    <location>
        <begin position="343"/>
        <end position="374"/>
    </location>
</feature>
<dbReference type="Pfam" id="PF15907">
    <property type="entry name" value="Itfg2"/>
    <property type="match status" value="2"/>
</dbReference>
<feature type="region of interest" description="Disordered" evidence="1">
    <location>
        <begin position="34"/>
        <end position="65"/>
    </location>
</feature>
<dbReference type="GO" id="GO:0032006">
    <property type="term" value="P:regulation of TOR signaling"/>
    <property type="evidence" value="ECO:0007669"/>
    <property type="project" value="TreeGrafter"/>
</dbReference>
<feature type="region of interest" description="Disordered" evidence="1">
    <location>
        <begin position="1393"/>
        <end position="1442"/>
    </location>
</feature>
<feature type="region of interest" description="Disordered" evidence="1">
    <location>
        <begin position="839"/>
        <end position="981"/>
    </location>
</feature>
<feature type="compositionally biased region" description="Polar residues" evidence="1">
    <location>
        <begin position="779"/>
        <end position="795"/>
    </location>
</feature>
<dbReference type="GeneID" id="63807793"/>
<comment type="caution">
    <text evidence="2">The sequence shown here is derived from an EMBL/GenBank/DDBJ whole genome shotgun (WGS) entry which is preliminary data.</text>
</comment>
<feature type="compositionally biased region" description="Polar residues" evidence="1">
    <location>
        <begin position="718"/>
        <end position="745"/>
    </location>
</feature>
<feature type="region of interest" description="Disordered" evidence="1">
    <location>
        <begin position="1230"/>
        <end position="1275"/>
    </location>
</feature>
<feature type="compositionally biased region" description="Basic and acidic residues" evidence="1">
    <location>
        <begin position="1259"/>
        <end position="1275"/>
    </location>
</feature>
<sequence>MSLRRQSTDPSLLPSMSSRRESFSFDNILQMFEPSEHASHADSSNETSEDEGDRKPFGRRNDPKLTGHVKWEDALEIERDGRKPWILAQKLGTITSVLVADISNAGHNSIVVINGEGKCHIFDYPFKRRLHPDLARRNRQRRHFRRFSQDRFFRNSTHGPQRPERPSDQVHGMECTGNLEKAGDCNGVAEAMHAMRPASYARDSIHGEQSQQASLDTPCTGLDKAHAMSPFATSKSALPRATASTAVLNTMANTAAVEPAMSWGPESADAHLMGKQSFLSTHTSNALHAGIRDAGLLPGDSGNADVLATSNVSSQADPPLTMFSRHDPANMNGLKVLVDDGHPYGDEKGNGAPVLSPGRTHHMDNTGEEGSLGAHNTLSDAPIDAMSIGYDFLDSDSENEMADVNPDGTHVSLLTHEEVQDIEKIWGANVGKKSGDWFPFVLDHPDMTFEIPTNVEHAMVKDIDNNGLNELVLTATDGFVYIFRILAPTKQSVKPTFASLGMFSGIPTTLPSVNMTGAGSPYLVMSAPRSPVASDTDFYDRKDSDAANEVGQRADFVSAPASAFPHEEQPANHCSDIKLVNKLLKTIDLSATPSDRRSQGVSTSGGSFSGGTTDLQSASAAQTPRIAFADSAQSAGTTSSIAMPTNARSPHLLNLPPAPPPSLQPTIPSVLTAAPPFASSPAKRRGSTGRRTSLTSRMRESFGGILAGWEGPRRSAFVHNQTAPPSLNHSRAQTAENSGHSTQAHSRMPSGGNEEQLDLVQVAAKLHDPKNDTDAKTLLTQQRSTSTNTADNSPQVPKGSRRLSHTIGALGVVEEEIPERRSSEPDQKAQCLVEDSIGCSPSAPVSRRSSVSKTRPVKPFAELAPGPDAVPALGKASIKPADPTADSLSATENFPDWYSSRRRTGGPGSSRTHSRRASISRPLGPGSRGHSRQGSLTGSVMRLRLPLAGSTHAAESGSDSKGLSETEGGSGRRESVSSNISVREGSIHSNINAGLAAEPLEVAVNARGSFSKLGPSHPSVPGYIGAGGDDTSILSHVSEKLAELSMRSSTKSLTPKVETRSIDGMPGSRGEGNFAVSIADMLERDVNLQLPPSRTVVDWSATKADKIATWFLDNIPGNISLVTAPVGAFGEGTAQRNSGFGSDSESECSCSSCSCSFSSSDSEGSTSSESDYGNNPGTGDMGMKRPSTQISLDASVPLAAPMDLSAVAPVSHVGVNLPKPVGMSAIHKERQNEDTTCSSNGGAGQQGPETDIPGSPHKSTSEPKAGEDAELARSGEEAEQAFLILSKPGGRFVPIDMVRGRLLSTVEPPPVPRPSDTGGNVTHMMNIDTSDSLRGLQMSAAADLYMQQYAGVDISTLSSSYFGRSSSWHSNSIVWPTNIPIASYNSTGNPIDRSIAHASGDGPVLKSQRSHPSLADKTTPIPAHPAGDDSSVPPTPSDTGSFVSVNIAHRVPHDVGSVGSMLSGQPGSRRSQVSGGAQSYFNSVQSMSGGAPSASGIRPARGMYRGSNDGYRNSSGGSVGLNSLYLRGAATSGSATPVGTNAYSRMVTLGAAGLRGYIGNPTNRQRNSGSSSVHYRGDDSSLSSGMHTLNSAYTASRGYSMGFGSNTASGVVLRDNLPIVPSTPSNMAAGQSLVSGTDRSAKYRLEVARQGAKGRRGSSSIPTVASASPQKGQHISRYSPSFAGWSASYKESSILSTIRDQDDADEAERGCAPEHDTSKSDVGARGTVAATGSSGRKVPPGALPSDPLSTPVKDLYTSPFGDESGRSYWQHTEPQSVRSHSSLGTGTSAHQLAMGGEKEEEVEDAPQPMEADVATFMVGGVSTGKRKRAILGSITGDKMPANPETDDVDEQESNQLVALVTMDGIINCYDPRRKTNHFLCLNSRDPVLGIWKIKMHEEVCNPSPLETMARIANVDFDLEAGDELLASTPAKRIYRRVGLSRRDLYHAVCHSIYVEDRLYAVDQVEARRRRRIKRRINSSRSQLMDNPPVRGRGQDGLPRVKKQAKQLRQAQESTSRAQKAARYNRVGRAMRSLGHHLRDLATGSGLQTAAVDPAAGDAPPSSQPITDDEDGHGSRSGAPISPNNRRFADINKKPLTLENRPGGARTVRDEGPHPAAAHNFDTLGMGAIQTQDMNAAFLQLVTGGLPKPVSTDLTAALTGWYGENRNDYRRSLRVADSLVVSTWRGTTYFVDTGTLLDVAHYLQLFMQRWNRSRDAARSAGTGSDNDGSHSDIQSCAMASMYGQLSQFTDISGLISRLRANASVIQFKFQDTVAAFVSDTYAPATGGPNVPCLFYVDYKDRIWVYYHLDEIAEMDDVYGATWFREEIPNLQLTDEKREEMQKSNQKYNYDKPFSIVDLAYRRINLDPWMPLPGDDWYKKLVSSNEHQYPYSSKTWRKMSSVCRKQDSEPSNTSDAPKEKSVANFEMHLEDLRTFDTNHAPSEVSTQGRSIGQINANVTGRFHTSFLPGPYMCPIWADIESVDLYDVGSCSLMELATPELLAVKDIFCDELGIDPESVDKRVNLATIPGLANWVRSCLYLP</sequence>
<feature type="compositionally biased region" description="Basic and acidic residues" evidence="1">
    <location>
        <begin position="52"/>
        <end position="65"/>
    </location>
</feature>
<name>A0A1Y1WLJ6_9FUNG</name>
<feature type="region of interest" description="Disordered" evidence="1">
    <location>
        <begin position="1697"/>
        <end position="1805"/>
    </location>
</feature>
<feature type="compositionally biased region" description="Polar residues" evidence="1">
    <location>
        <begin position="1560"/>
        <end position="1573"/>
    </location>
</feature>
<dbReference type="OrthoDB" id="9996127at2759"/>
<feature type="compositionally biased region" description="Polar residues" evidence="1">
    <location>
        <begin position="631"/>
        <end position="648"/>
    </location>
</feature>
<feature type="region of interest" description="Disordered" evidence="1">
    <location>
        <begin position="1648"/>
        <end position="1677"/>
    </location>
</feature>
<feature type="region of interest" description="Disordered" evidence="1">
    <location>
        <begin position="1972"/>
        <end position="2023"/>
    </location>
</feature>
<feature type="region of interest" description="Disordered" evidence="1">
    <location>
        <begin position="2050"/>
        <end position="2112"/>
    </location>
</feature>
<evidence type="ECO:0000256" key="1">
    <source>
        <dbReference type="SAM" id="MobiDB-lite"/>
    </source>
</evidence>
<accession>A0A1Y1WLJ6</accession>
<feature type="compositionally biased region" description="Basic and acidic residues" evidence="1">
    <location>
        <begin position="1707"/>
        <end position="1719"/>
    </location>
</feature>